<dbReference type="Pfam" id="PF00903">
    <property type="entry name" value="Glyoxalase"/>
    <property type="match status" value="1"/>
</dbReference>
<dbReference type="EMBL" id="BMDT01000007">
    <property type="protein sequence ID" value="GGI66051.1"/>
    <property type="molecule type" value="Genomic_DNA"/>
</dbReference>
<dbReference type="InterPro" id="IPR037523">
    <property type="entry name" value="VOC_core"/>
</dbReference>
<reference evidence="2" key="1">
    <citation type="journal article" date="2014" name="Int. J. Syst. Evol. Microbiol.">
        <title>Complete genome sequence of Corynebacterium casei LMG S-19264T (=DSM 44701T), isolated from a smear-ripened cheese.</title>
        <authorList>
            <consortium name="US DOE Joint Genome Institute (JGI-PGF)"/>
            <person name="Walter F."/>
            <person name="Albersmeier A."/>
            <person name="Kalinowski J."/>
            <person name="Ruckert C."/>
        </authorList>
    </citation>
    <scope>NUCLEOTIDE SEQUENCE</scope>
    <source>
        <strain evidence="2">CCM 8433</strain>
    </source>
</reference>
<dbReference type="Proteomes" id="UP000622610">
    <property type="component" value="Unassembled WGS sequence"/>
</dbReference>
<gene>
    <name evidence="2" type="primary">gloA</name>
    <name evidence="2" type="ORF">GCM10011482_17050</name>
</gene>
<dbReference type="RefSeq" id="WP_188367884.1">
    <property type="nucleotide sequence ID" value="NZ_BMDT01000007.1"/>
</dbReference>
<dbReference type="AlphaFoldDB" id="A0A917N569"/>
<dbReference type="PANTHER" id="PTHR36437:SF2">
    <property type="entry name" value="GLYOXALASE_BLEOMYCIN RESISTANCE PROTEIN_DIOXYGENASE"/>
    <property type="match status" value="1"/>
</dbReference>
<dbReference type="InterPro" id="IPR004360">
    <property type="entry name" value="Glyas_Fos-R_dOase_dom"/>
</dbReference>
<dbReference type="PROSITE" id="PS51819">
    <property type="entry name" value="VOC"/>
    <property type="match status" value="1"/>
</dbReference>
<proteinExistence type="predicted"/>
<keyword evidence="2" id="KW-0456">Lyase</keyword>
<keyword evidence="3" id="KW-1185">Reference proteome</keyword>
<comment type="caution">
    <text evidence="2">The sequence shown here is derived from an EMBL/GenBank/DDBJ whole genome shotgun (WGS) entry which is preliminary data.</text>
</comment>
<dbReference type="InterPro" id="IPR029068">
    <property type="entry name" value="Glyas_Bleomycin-R_OHBP_Dase"/>
</dbReference>
<evidence type="ECO:0000313" key="3">
    <source>
        <dbReference type="Proteomes" id="UP000622610"/>
    </source>
</evidence>
<evidence type="ECO:0000313" key="2">
    <source>
        <dbReference type="EMBL" id="GGI66051.1"/>
    </source>
</evidence>
<protein>
    <submittedName>
        <fullName evidence="2">Lactoylglutathione lyase</fullName>
    </submittedName>
</protein>
<dbReference type="Gene3D" id="3.10.180.10">
    <property type="entry name" value="2,3-Dihydroxybiphenyl 1,2-Dioxygenase, domain 1"/>
    <property type="match status" value="1"/>
</dbReference>
<evidence type="ECO:0000259" key="1">
    <source>
        <dbReference type="PROSITE" id="PS51819"/>
    </source>
</evidence>
<dbReference type="PANTHER" id="PTHR36437">
    <property type="entry name" value="GLYOXALASE/BLEOMYCIN RESISTANCE PROTEIN/DIOXYGENASE"/>
    <property type="match status" value="1"/>
</dbReference>
<accession>A0A917N569</accession>
<feature type="domain" description="VOC" evidence="1">
    <location>
        <begin position="4"/>
        <end position="123"/>
    </location>
</feature>
<name>A0A917N569_9ENTE</name>
<sequence length="126" mass="14321">MFSNKVQIMLYVDDVAKARDFWLSLDFTLIEEQEMDGTLVVEVALAGESQVHFVIYDREFIERHSPEVATNSPSVMFFTDDVFGLYKKVQAQSVTVGEMVQLSDQLIFNFSDTDGNYFAVTGKEKA</sequence>
<dbReference type="GO" id="GO:0016829">
    <property type="term" value="F:lyase activity"/>
    <property type="evidence" value="ECO:0007669"/>
    <property type="project" value="UniProtKB-KW"/>
</dbReference>
<organism evidence="2 3">
    <name type="scientific">Enterococcus alcedinis</name>
    <dbReference type="NCBI Taxonomy" id="1274384"/>
    <lineage>
        <taxon>Bacteria</taxon>
        <taxon>Bacillati</taxon>
        <taxon>Bacillota</taxon>
        <taxon>Bacilli</taxon>
        <taxon>Lactobacillales</taxon>
        <taxon>Enterococcaceae</taxon>
        <taxon>Enterococcus</taxon>
    </lineage>
</organism>
<dbReference type="SUPFAM" id="SSF54593">
    <property type="entry name" value="Glyoxalase/Bleomycin resistance protein/Dihydroxybiphenyl dioxygenase"/>
    <property type="match status" value="1"/>
</dbReference>
<reference evidence="2" key="2">
    <citation type="submission" date="2020-09" db="EMBL/GenBank/DDBJ databases">
        <authorList>
            <person name="Sun Q."/>
            <person name="Sedlacek I."/>
        </authorList>
    </citation>
    <scope>NUCLEOTIDE SEQUENCE</scope>
    <source>
        <strain evidence="2">CCM 8433</strain>
    </source>
</reference>